<name>Q7VB86_PROMA</name>
<organism evidence="1 2">
    <name type="scientific">Prochlorococcus marinus (strain SARG / CCMP1375 / SS120)</name>
    <dbReference type="NCBI Taxonomy" id="167539"/>
    <lineage>
        <taxon>Bacteria</taxon>
        <taxon>Bacillati</taxon>
        <taxon>Cyanobacteriota</taxon>
        <taxon>Cyanophyceae</taxon>
        <taxon>Synechococcales</taxon>
        <taxon>Prochlorococcaceae</taxon>
        <taxon>Prochlorococcus</taxon>
    </lineage>
</organism>
<reference evidence="1 2" key="1">
    <citation type="journal article" date="2003" name="Proc. Natl. Acad. Sci. U.S.A.">
        <title>Genome sequence of the cyanobacterium Prochlorococcus marinus SS120, a nearly minimal oxyphototrophic genome.</title>
        <authorList>
            <person name="Dufresne A."/>
            <person name="Salanoubat M."/>
            <person name="Partensky F."/>
            <person name="Artiguenave F."/>
            <person name="Axmann I.M."/>
            <person name="Barbe V."/>
            <person name="Duprat S."/>
            <person name="Galperin M.Y."/>
            <person name="Koonin E.V."/>
            <person name="Le Gall F."/>
            <person name="Makarova K.S."/>
            <person name="Ostrowski M."/>
            <person name="Oztas S."/>
            <person name="Robert C."/>
            <person name="Rogozin I.B."/>
            <person name="Scanlan D.J."/>
            <person name="Tandeau de Marsac N."/>
            <person name="Weissenbach J."/>
            <person name="Wincker P."/>
            <person name="Wolf Y.I."/>
            <person name="Hess W.R."/>
        </authorList>
    </citation>
    <scope>NUCLEOTIDE SEQUENCE [LARGE SCALE GENOMIC DNA]</scope>
    <source>
        <strain evidence="2">SARG / CCMP1375 / SS120</strain>
    </source>
</reference>
<dbReference type="AlphaFoldDB" id="Q7VB86"/>
<gene>
    <name evidence="1" type="ordered locus">Pro_1212</name>
</gene>
<dbReference type="HOGENOM" id="CLU_1748033_0_0_3"/>
<dbReference type="EMBL" id="AE017126">
    <property type="protein sequence ID" value="AAQ00257.1"/>
    <property type="molecule type" value="Genomic_DNA"/>
</dbReference>
<dbReference type="STRING" id="167539.Pro_1212"/>
<dbReference type="Proteomes" id="UP000001420">
    <property type="component" value="Chromosome"/>
</dbReference>
<sequence length="163" mass="18750">MVVRTYVKEKQSDIQSKYHAIREHLESTYKLIQVQVRSKILLVSENSNPYHDGTKHDLSAKSSTNPPVSISNRKAWSTLSYINFGLFTQGKQLNPFKENIDWTRGRFVGNVEKITIKNGLVIEKTFVTSKGTIIKVKRSELGFLLWALWKTPVIRLKNLMLSN</sequence>
<accession>Q7VB86</accession>
<dbReference type="PATRIC" id="fig|167539.5.peg.1271"/>
<dbReference type="eggNOG" id="ENOG5030VUV">
    <property type="taxonomic scope" value="Bacteria"/>
</dbReference>
<dbReference type="OrthoDB" id="9850805at2"/>
<evidence type="ECO:0000313" key="2">
    <source>
        <dbReference type="Proteomes" id="UP000001420"/>
    </source>
</evidence>
<evidence type="ECO:0000313" key="1">
    <source>
        <dbReference type="EMBL" id="AAQ00257.1"/>
    </source>
</evidence>
<proteinExistence type="predicted"/>
<dbReference type="KEGG" id="pma:Pro_1212"/>
<dbReference type="EnsemblBacteria" id="AAQ00257">
    <property type="protein sequence ID" value="AAQ00257"/>
    <property type="gene ID" value="Pro_1212"/>
</dbReference>
<protein>
    <submittedName>
        <fullName evidence="1">Uncharacterized protein</fullName>
    </submittedName>
</protein>
<dbReference type="RefSeq" id="WP_011125364.1">
    <property type="nucleotide sequence ID" value="NC_005042.1"/>
</dbReference>
<keyword evidence="2" id="KW-1185">Reference proteome</keyword>